<evidence type="ECO:0000313" key="1">
    <source>
        <dbReference type="EMBL" id="KAK8065029.1"/>
    </source>
</evidence>
<protein>
    <submittedName>
        <fullName evidence="1">Uncharacterized protein</fullName>
    </submittedName>
</protein>
<evidence type="ECO:0000313" key="2">
    <source>
        <dbReference type="Proteomes" id="UP001433268"/>
    </source>
</evidence>
<dbReference type="GeneID" id="92049151"/>
<gene>
    <name evidence="1" type="ORF">PG997_011776</name>
</gene>
<keyword evidence="2" id="KW-1185">Reference proteome</keyword>
<proteinExistence type="predicted"/>
<accession>A0ABR1V4N3</accession>
<dbReference type="EMBL" id="JAQQWN010000009">
    <property type="protein sequence ID" value="KAK8065029.1"/>
    <property type="molecule type" value="Genomic_DNA"/>
</dbReference>
<name>A0ABR1V4N3_9PEZI</name>
<reference evidence="1 2" key="1">
    <citation type="submission" date="2023-01" db="EMBL/GenBank/DDBJ databases">
        <title>Analysis of 21 Apiospora genomes using comparative genomics revels a genus with tremendous synthesis potential of carbohydrate active enzymes and secondary metabolites.</title>
        <authorList>
            <person name="Sorensen T."/>
        </authorList>
    </citation>
    <scope>NUCLEOTIDE SEQUENCE [LARGE SCALE GENOMIC DNA]</scope>
    <source>
        <strain evidence="1 2">CBS 114990</strain>
    </source>
</reference>
<comment type="caution">
    <text evidence="1">The sequence shown here is derived from an EMBL/GenBank/DDBJ whole genome shotgun (WGS) entry which is preliminary data.</text>
</comment>
<dbReference type="RefSeq" id="XP_066661783.1">
    <property type="nucleotide sequence ID" value="XM_066816091.1"/>
</dbReference>
<dbReference type="Proteomes" id="UP001433268">
    <property type="component" value="Unassembled WGS sequence"/>
</dbReference>
<organism evidence="1 2">
    <name type="scientific">Apiospora hydei</name>
    <dbReference type="NCBI Taxonomy" id="1337664"/>
    <lineage>
        <taxon>Eukaryota</taxon>
        <taxon>Fungi</taxon>
        <taxon>Dikarya</taxon>
        <taxon>Ascomycota</taxon>
        <taxon>Pezizomycotina</taxon>
        <taxon>Sordariomycetes</taxon>
        <taxon>Xylariomycetidae</taxon>
        <taxon>Amphisphaeriales</taxon>
        <taxon>Apiosporaceae</taxon>
        <taxon>Apiospora</taxon>
    </lineage>
</organism>
<sequence>MTAVEGRRLREYNVPDTCKIGIETAKVSFAVSLYTKNVPRVVSYIAGPPFNPGCHHLAIEAQYGSMRTPLRHLFDEDPFGNNCDIFTNM</sequence>